<organism evidence="3 4">
    <name type="scientific">Ancylostoma ceylanicum</name>
    <dbReference type="NCBI Taxonomy" id="53326"/>
    <lineage>
        <taxon>Eukaryota</taxon>
        <taxon>Metazoa</taxon>
        <taxon>Ecdysozoa</taxon>
        <taxon>Nematoda</taxon>
        <taxon>Chromadorea</taxon>
        <taxon>Rhabditida</taxon>
        <taxon>Rhabditina</taxon>
        <taxon>Rhabditomorpha</taxon>
        <taxon>Strongyloidea</taxon>
        <taxon>Ancylostomatidae</taxon>
        <taxon>Ancylostomatinae</taxon>
        <taxon>Ancylostoma</taxon>
    </lineage>
</organism>
<keyword evidence="1" id="KW-0732">Signal</keyword>
<sequence length="243" mass="27454">MVYRILWICALFTSTLNYPIGYCSCTVHCTPEDLITSTNETFSSLSEPCCTCMVTCEEKVSTLTRMLSAGKLLDPEASGYCCKGEQQDSTSFPSFEEMSSSKVIQHQICPDGWRRYGETCFYVEMERLPFDMAEARCKDKNSTIFVADSLDEWDEIMGFTPPDSWTWIDVKGENGTAQWRGALDASNLNWLIQPFSPAANGWTTTTSCAAYRNMDSPPSSHVFFYPCSSQYRSICKRKIGFHV</sequence>
<dbReference type="Proteomes" id="UP000024635">
    <property type="component" value="Unassembled WGS sequence"/>
</dbReference>
<comment type="caution">
    <text evidence="3">The sequence shown here is derived from an EMBL/GenBank/DDBJ whole genome shotgun (WGS) entry which is preliminary data.</text>
</comment>
<dbReference type="SMART" id="SM00034">
    <property type="entry name" value="CLECT"/>
    <property type="match status" value="1"/>
</dbReference>
<protein>
    <recommendedName>
        <fullName evidence="2">C-type lectin domain-containing protein</fullName>
    </recommendedName>
</protein>
<evidence type="ECO:0000256" key="1">
    <source>
        <dbReference type="SAM" id="SignalP"/>
    </source>
</evidence>
<dbReference type="OrthoDB" id="6337382at2759"/>
<feature type="chain" id="PRO_5001488930" description="C-type lectin domain-containing protein" evidence="1">
    <location>
        <begin position="18"/>
        <end position="243"/>
    </location>
</feature>
<dbReference type="EMBL" id="JARK01001372">
    <property type="protein sequence ID" value="EYC15778.1"/>
    <property type="molecule type" value="Genomic_DNA"/>
</dbReference>
<keyword evidence="4" id="KW-1185">Reference proteome</keyword>
<evidence type="ECO:0000313" key="4">
    <source>
        <dbReference type="Proteomes" id="UP000024635"/>
    </source>
</evidence>
<dbReference type="SUPFAM" id="SSF56436">
    <property type="entry name" value="C-type lectin-like"/>
    <property type="match status" value="1"/>
</dbReference>
<dbReference type="AlphaFoldDB" id="A0A016UMN5"/>
<dbReference type="Gene3D" id="3.10.100.10">
    <property type="entry name" value="Mannose-Binding Protein A, subunit A"/>
    <property type="match status" value="1"/>
</dbReference>
<accession>A0A016UMN5</accession>
<gene>
    <name evidence="3" type="primary">Acey_s0036.g3353</name>
    <name evidence="3" type="ORF">Y032_0036g3353</name>
</gene>
<dbReference type="InterPro" id="IPR016187">
    <property type="entry name" value="CTDL_fold"/>
</dbReference>
<reference evidence="4" key="1">
    <citation type="journal article" date="2015" name="Nat. Genet.">
        <title>The genome and transcriptome of the zoonotic hookworm Ancylostoma ceylanicum identify infection-specific gene families.</title>
        <authorList>
            <person name="Schwarz E.M."/>
            <person name="Hu Y."/>
            <person name="Antoshechkin I."/>
            <person name="Miller M.M."/>
            <person name="Sternberg P.W."/>
            <person name="Aroian R.V."/>
        </authorList>
    </citation>
    <scope>NUCLEOTIDE SEQUENCE</scope>
    <source>
        <strain evidence="4">HY135</strain>
    </source>
</reference>
<evidence type="ECO:0000259" key="2">
    <source>
        <dbReference type="PROSITE" id="PS50041"/>
    </source>
</evidence>
<feature type="domain" description="C-type lectin" evidence="2">
    <location>
        <begin position="116"/>
        <end position="236"/>
    </location>
</feature>
<feature type="signal peptide" evidence="1">
    <location>
        <begin position="1"/>
        <end position="17"/>
    </location>
</feature>
<dbReference type="STRING" id="53326.A0A016UMN5"/>
<dbReference type="Pfam" id="PF00059">
    <property type="entry name" value="Lectin_C"/>
    <property type="match status" value="1"/>
</dbReference>
<dbReference type="InterPro" id="IPR016186">
    <property type="entry name" value="C-type_lectin-like/link_sf"/>
</dbReference>
<dbReference type="InterPro" id="IPR001304">
    <property type="entry name" value="C-type_lectin-like"/>
</dbReference>
<proteinExistence type="predicted"/>
<name>A0A016UMN5_9BILA</name>
<dbReference type="PROSITE" id="PS50041">
    <property type="entry name" value="C_TYPE_LECTIN_2"/>
    <property type="match status" value="1"/>
</dbReference>
<evidence type="ECO:0000313" key="3">
    <source>
        <dbReference type="EMBL" id="EYC15778.1"/>
    </source>
</evidence>